<proteinExistence type="predicted"/>
<organism evidence="2">
    <name type="scientific">Arundo donax</name>
    <name type="common">Giant reed</name>
    <name type="synonym">Donax arundinaceus</name>
    <dbReference type="NCBI Taxonomy" id="35708"/>
    <lineage>
        <taxon>Eukaryota</taxon>
        <taxon>Viridiplantae</taxon>
        <taxon>Streptophyta</taxon>
        <taxon>Embryophyta</taxon>
        <taxon>Tracheophyta</taxon>
        <taxon>Spermatophyta</taxon>
        <taxon>Magnoliopsida</taxon>
        <taxon>Liliopsida</taxon>
        <taxon>Poales</taxon>
        <taxon>Poaceae</taxon>
        <taxon>PACMAD clade</taxon>
        <taxon>Arundinoideae</taxon>
        <taxon>Arundineae</taxon>
        <taxon>Arundo</taxon>
    </lineage>
</organism>
<dbReference type="EMBL" id="GBRH01188769">
    <property type="protein sequence ID" value="JAE09127.1"/>
    <property type="molecule type" value="Transcribed_RNA"/>
</dbReference>
<evidence type="ECO:0000256" key="1">
    <source>
        <dbReference type="SAM" id="MobiDB-lite"/>
    </source>
</evidence>
<protein>
    <submittedName>
        <fullName evidence="2">Uncharacterized protein</fullName>
    </submittedName>
</protein>
<accession>A0A0A9FA00</accession>
<evidence type="ECO:0000313" key="2">
    <source>
        <dbReference type="EMBL" id="JAE09127.1"/>
    </source>
</evidence>
<sequence length="25" mass="2536">MASGRNGSPPPHAPAAAKGCCRRRS</sequence>
<reference evidence="2" key="1">
    <citation type="submission" date="2014-09" db="EMBL/GenBank/DDBJ databases">
        <authorList>
            <person name="Magalhaes I.L.F."/>
            <person name="Oliveira U."/>
            <person name="Santos F.R."/>
            <person name="Vidigal T.H.D.A."/>
            <person name="Brescovit A.D."/>
            <person name="Santos A.J."/>
        </authorList>
    </citation>
    <scope>NUCLEOTIDE SEQUENCE</scope>
    <source>
        <tissue evidence="2">Shoot tissue taken approximately 20 cm above the soil surface</tissue>
    </source>
</reference>
<dbReference type="AlphaFoldDB" id="A0A0A9FA00"/>
<feature type="region of interest" description="Disordered" evidence="1">
    <location>
        <begin position="1"/>
        <end position="25"/>
    </location>
</feature>
<name>A0A0A9FA00_ARUDO</name>
<reference evidence="2" key="2">
    <citation type="journal article" date="2015" name="Data Brief">
        <title>Shoot transcriptome of the giant reed, Arundo donax.</title>
        <authorList>
            <person name="Barrero R.A."/>
            <person name="Guerrero F.D."/>
            <person name="Moolhuijzen P."/>
            <person name="Goolsby J.A."/>
            <person name="Tidwell J."/>
            <person name="Bellgard S.E."/>
            <person name="Bellgard M.I."/>
        </authorList>
    </citation>
    <scope>NUCLEOTIDE SEQUENCE</scope>
    <source>
        <tissue evidence="2">Shoot tissue taken approximately 20 cm above the soil surface</tissue>
    </source>
</reference>